<keyword evidence="3" id="KW-1185">Reference proteome</keyword>
<dbReference type="InterPro" id="IPR025209">
    <property type="entry name" value="DUF4209"/>
</dbReference>
<dbReference type="EMBL" id="PZPL01000001">
    <property type="protein sequence ID" value="PTL73224.1"/>
    <property type="molecule type" value="Genomic_DNA"/>
</dbReference>
<dbReference type="Proteomes" id="UP000241085">
    <property type="component" value="Unassembled WGS sequence"/>
</dbReference>
<name>A0A2T4UUK8_9MICO</name>
<sequence length="564" mass="61428">MRVQSRSLVSMSPSSGSGLIYVVELLDDFFLRPESSAEPYGSLRRGVDGALLTPGSLTEEEARLLQENIGAVPSFVKQFIGRDILAERAAGSDRSALVRATLNLVVDALQTTAVEPDVIEVWSRALKLARMHGRATQGQLASLEAGLIKKLLAPLPELRAVWLADLLRTQKLAKHSAAAIAVHLRSLAGRTNDDASASVFFQAAAEWHRAAGDEAASSDDLLSVVRGRQRLASLLLQQGGADSSIKAASELQLAHNILRQLSRAFRESRGVQNLDAELAASIRVANRSTVSFMTSRVTEVDVSEAYEHTMRSMTGRSEAEAAERFLRVATLPSFTVTRDRAETAVDTSPFGKVTRERLTRGGRQVANTRDDQFGIPGQVWQKMVDDLTGQVVDTVRSFLMPAWQAFSTDHRLSSSYFVETARSAGFVPSERTQMYGRALFYGFDGDFMTAAQLLTPQLEHLVRVHLRDAGAATTVMKGGIETEVGLSSLMEKPESTEIFGEDVAFVIRGLFCSPAGLNLRNDFAHGLFAASPEFSAAAMYAWWLMWRFASGPFSNPAIKVASGI</sequence>
<dbReference type="AlphaFoldDB" id="A0A2T4UUK8"/>
<accession>A0A2T4UUK8</accession>
<reference evidence="2 3" key="1">
    <citation type="submission" date="2018-03" db="EMBL/GenBank/DDBJ databases">
        <title>Bacteriophage NCPPB3778 and a type I-E CRISPR drive the evolution of the US Biological Select Agent, Rathayibacter toxicus.</title>
        <authorList>
            <person name="Davis E.W.II."/>
            <person name="Tabima J.F."/>
            <person name="Weisberg A.J."/>
            <person name="Dantas Lopes L."/>
            <person name="Wiseman M.S."/>
            <person name="Wiseman M.S."/>
            <person name="Pupko T."/>
            <person name="Belcher M.S."/>
            <person name="Sechler A.J."/>
            <person name="Tancos M.A."/>
            <person name="Schroeder B.K."/>
            <person name="Murray T.D."/>
            <person name="Luster D.G."/>
            <person name="Schneider W.L."/>
            <person name="Rogers E."/>
            <person name="Andreote F.D."/>
            <person name="Grunwald N.J."/>
            <person name="Putnam M.L."/>
            <person name="Chang J.H."/>
        </authorList>
    </citation>
    <scope>NUCLEOTIDE SEQUENCE [LARGE SCALE GENOMIC DNA]</scope>
    <source>
        <strain evidence="2 3">DSM 15933</strain>
    </source>
</reference>
<dbReference type="Pfam" id="PF13910">
    <property type="entry name" value="DUF4209"/>
    <property type="match status" value="1"/>
</dbReference>
<comment type="caution">
    <text evidence="2">The sequence shown here is derived from an EMBL/GenBank/DDBJ whole genome shotgun (WGS) entry which is preliminary data.</text>
</comment>
<evidence type="ECO:0000313" key="2">
    <source>
        <dbReference type="EMBL" id="PTL73224.1"/>
    </source>
</evidence>
<evidence type="ECO:0000259" key="1">
    <source>
        <dbReference type="Pfam" id="PF13910"/>
    </source>
</evidence>
<organism evidence="2 3">
    <name type="scientific">Rathayibacter caricis DSM 15933</name>
    <dbReference type="NCBI Taxonomy" id="1328867"/>
    <lineage>
        <taxon>Bacteria</taxon>
        <taxon>Bacillati</taxon>
        <taxon>Actinomycetota</taxon>
        <taxon>Actinomycetes</taxon>
        <taxon>Micrococcales</taxon>
        <taxon>Microbacteriaceae</taxon>
        <taxon>Rathayibacter</taxon>
    </lineage>
</organism>
<proteinExistence type="predicted"/>
<evidence type="ECO:0000313" key="3">
    <source>
        <dbReference type="Proteomes" id="UP000241085"/>
    </source>
</evidence>
<gene>
    <name evidence="2" type="ORF">C1I63_10430</name>
</gene>
<feature type="domain" description="DUF4209" evidence="1">
    <location>
        <begin position="458"/>
        <end position="545"/>
    </location>
</feature>
<protein>
    <recommendedName>
        <fullName evidence="1">DUF4209 domain-containing protein</fullName>
    </recommendedName>
</protein>